<dbReference type="Pfam" id="PF00583">
    <property type="entry name" value="Acetyltransf_1"/>
    <property type="match status" value="1"/>
</dbReference>
<keyword evidence="5" id="KW-1185">Reference proteome</keyword>
<dbReference type="PANTHER" id="PTHR10545:SF29">
    <property type="entry name" value="GH14572P-RELATED"/>
    <property type="match status" value="1"/>
</dbReference>
<dbReference type="RefSeq" id="WP_065542771.1">
    <property type="nucleotide sequence ID" value="NZ_CP015405.2"/>
</dbReference>
<keyword evidence="2" id="KW-0012">Acyltransferase</keyword>
<name>A0A1C7IA98_9FIRM</name>
<dbReference type="SUPFAM" id="SSF55729">
    <property type="entry name" value="Acyl-CoA N-acyltransferases (Nat)"/>
    <property type="match status" value="1"/>
</dbReference>
<dbReference type="CDD" id="cd04301">
    <property type="entry name" value="NAT_SF"/>
    <property type="match status" value="1"/>
</dbReference>
<organism evidence="4 5">
    <name type="scientific">Blautia pseudococcoides</name>
    <dbReference type="NCBI Taxonomy" id="1796616"/>
    <lineage>
        <taxon>Bacteria</taxon>
        <taxon>Bacillati</taxon>
        <taxon>Bacillota</taxon>
        <taxon>Clostridia</taxon>
        <taxon>Lachnospirales</taxon>
        <taxon>Lachnospiraceae</taxon>
        <taxon>Blautia</taxon>
    </lineage>
</organism>
<gene>
    <name evidence="4" type="ORF">A4V09_13030</name>
</gene>
<sequence>MLTIRDIREEDRDIFFKMEKEFYGGEACMHTVPQEHFEATLKECLRSREYARVLMLEDESGVVGYLLLAFTFSNEAGGLTVWLEELYFMENARGKGYGSEVFAWIEQEYSHAKRFRLEATYSNERAIALYERLGYEELHYFQMIKDL</sequence>
<evidence type="ECO:0000259" key="3">
    <source>
        <dbReference type="PROSITE" id="PS51186"/>
    </source>
</evidence>
<evidence type="ECO:0000313" key="4">
    <source>
        <dbReference type="EMBL" id="ANU76610.1"/>
    </source>
</evidence>
<reference evidence="4" key="1">
    <citation type="submission" date="2017-04" db="EMBL/GenBank/DDBJ databases">
        <title>Complete Genome Sequences of Twelve Strains of a Stable Defined Moderately Diverse Mouse Microbiota 2 (sDMDMm2).</title>
        <authorList>
            <person name="Uchimura Y."/>
            <person name="Wyss M."/>
            <person name="Brugiroux S."/>
            <person name="Limenitakis J.P."/>
            <person name="Stecher B."/>
            <person name="McCoy K.D."/>
            <person name="Macpherson A.J."/>
        </authorList>
    </citation>
    <scope>NUCLEOTIDE SEQUENCE</scope>
    <source>
        <strain evidence="4">YL58</strain>
    </source>
</reference>
<dbReference type="PROSITE" id="PS51186">
    <property type="entry name" value="GNAT"/>
    <property type="match status" value="1"/>
</dbReference>
<dbReference type="OrthoDB" id="95438at2"/>
<dbReference type="EMBL" id="CP015405">
    <property type="protein sequence ID" value="ANU76610.1"/>
    <property type="molecule type" value="Genomic_DNA"/>
</dbReference>
<dbReference type="InterPro" id="IPR051016">
    <property type="entry name" value="Diverse_Substrate_AcTransf"/>
</dbReference>
<dbReference type="GO" id="GO:0008080">
    <property type="term" value="F:N-acetyltransferase activity"/>
    <property type="evidence" value="ECO:0007669"/>
    <property type="project" value="UniProtKB-ARBA"/>
</dbReference>
<dbReference type="KEGG" id="byl:A4V09_13030"/>
<dbReference type="PANTHER" id="PTHR10545">
    <property type="entry name" value="DIAMINE N-ACETYLTRANSFERASE"/>
    <property type="match status" value="1"/>
</dbReference>
<dbReference type="InterPro" id="IPR016181">
    <property type="entry name" value="Acyl_CoA_acyltransferase"/>
</dbReference>
<dbReference type="Gene3D" id="3.40.630.30">
    <property type="match status" value="1"/>
</dbReference>
<dbReference type="Proteomes" id="UP000092574">
    <property type="component" value="Chromosome"/>
</dbReference>
<feature type="domain" description="N-acetyltransferase" evidence="3">
    <location>
        <begin position="2"/>
        <end position="147"/>
    </location>
</feature>
<evidence type="ECO:0000256" key="1">
    <source>
        <dbReference type="ARBA" id="ARBA00022679"/>
    </source>
</evidence>
<proteinExistence type="predicted"/>
<dbReference type="STRING" id="1796616.A4V09_13030"/>
<protein>
    <submittedName>
        <fullName evidence="4">N-acetyltransferase</fullName>
    </submittedName>
</protein>
<dbReference type="AlphaFoldDB" id="A0A1C7IA98"/>
<accession>A0A1C7IA98</accession>
<evidence type="ECO:0000313" key="5">
    <source>
        <dbReference type="Proteomes" id="UP000092574"/>
    </source>
</evidence>
<keyword evidence="1" id="KW-0808">Transferase</keyword>
<dbReference type="InterPro" id="IPR000182">
    <property type="entry name" value="GNAT_dom"/>
</dbReference>
<evidence type="ECO:0000256" key="2">
    <source>
        <dbReference type="ARBA" id="ARBA00023315"/>
    </source>
</evidence>